<name>A0A423PMC4_9GAMM</name>
<proteinExistence type="predicted"/>
<comment type="caution">
    <text evidence="1">The sequence shown here is derived from an EMBL/GenBank/DDBJ whole genome shotgun (WGS) entry which is preliminary data.</text>
</comment>
<dbReference type="AlphaFoldDB" id="A0A423PMC4"/>
<gene>
    <name evidence="1" type="ORF">SAHL_12220</name>
</gene>
<reference evidence="1 2" key="1">
    <citation type="submission" date="2013-10" db="EMBL/GenBank/DDBJ databases">
        <title>Salinisphaera halophila YIM 95161 Genome Sequencing.</title>
        <authorList>
            <person name="Lai Q."/>
            <person name="Li C."/>
            <person name="Shao Z."/>
        </authorList>
    </citation>
    <scope>NUCLEOTIDE SEQUENCE [LARGE SCALE GENOMIC DNA]</scope>
    <source>
        <strain evidence="1 2">YIM 95161</strain>
    </source>
</reference>
<sequence length="228" mass="26007">MTKMRRAGTLPYGWITDSTRRGHFTYTYRDTADFVRSVKGLYRGDLWMHADHYVEVWCESRSIAGVIENTCRELAVSLYPAGGFTSLSFAHEAAQFIRDDARGRPAEIIYIGDFDPAGVTIDKSIETELRLHVGDEVDLNFHRIAINEDQIAEYDLPTKPRKKSDKRVLHLKETVEAEALPAYIMRDMLRDAVEQFLPQGALHATKVAEIEESRFLDDLACRLDRGLV</sequence>
<dbReference type="EMBL" id="AYKF01000099">
    <property type="protein sequence ID" value="ROO26774.1"/>
    <property type="molecule type" value="Genomic_DNA"/>
</dbReference>
<dbReference type="Proteomes" id="UP000285123">
    <property type="component" value="Unassembled WGS sequence"/>
</dbReference>
<organism evidence="1 2">
    <name type="scientific">Salinisphaera orenii YIM 95161</name>
    <dbReference type="NCBI Taxonomy" id="1051139"/>
    <lineage>
        <taxon>Bacteria</taxon>
        <taxon>Pseudomonadati</taxon>
        <taxon>Pseudomonadota</taxon>
        <taxon>Gammaproteobacteria</taxon>
        <taxon>Salinisphaerales</taxon>
        <taxon>Salinisphaeraceae</taxon>
        <taxon>Salinisphaera</taxon>
    </lineage>
</organism>
<evidence type="ECO:0000313" key="1">
    <source>
        <dbReference type="EMBL" id="ROO26774.1"/>
    </source>
</evidence>
<evidence type="ECO:0000313" key="2">
    <source>
        <dbReference type="Proteomes" id="UP000285123"/>
    </source>
</evidence>
<accession>A0A423PMC4</accession>
<protein>
    <submittedName>
        <fullName evidence="1">Uncharacterized protein</fullName>
    </submittedName>
</protein>